<evidence type="ECO:0000256" key="10">
    <source>
        <dbReference type="ARBA" id="ARBA00023014"/>
    </source>
</evidence>
<dbReference type="Pfam" id="PF00633">
    <property type="entry name" value="HHH"/>
    <property type="match status" value="1"/>
</dbReference>
<dbReference type="SUPFAM" id="SSF48150">
    <property type="entry name" value="DNA-glycosylase"/>
    <property type="match status" value="1"/>
</dbReference>
<dbReference type="InterPro" id="IPR044298">
    <property type="entry name" value="MIG/MutY"/>
</dbReference>
<evidence type="ECO:0000256" key="2">
    <source>
        <dbReference type="ARBA" id="ARBA00001966"/>
    </source>
</evidence>
<dbReference type="AlphaFoldDB" id="A0A318SD13"/>
<dbReference type="InterPro" id="IPR005760">
    <property type="entry name" value="A/G_AdeGlyc_MutY"/>
</dbReference>
<comment type="caution">
    <text evidence="14">The sequence shown here is derived from an EMBL/GenBank/DDBJ whole genome shotgun (WGS) entry which is preliminary data.</text>
</comment>
<dbReference type="Gene3D" id="1.10.340.30">
    <property type="entry name" value="Hypothetical protein, domain 2"/>
    <property type="match status" value="1"/>
</dbReference>
<dbReference type="GO" id="GO:0000701">
    <property type="term" value="F:purine-specific mismatch base pair DNA N-glycosylase activity"/>
    <property type="evidence" value="ECO:0007669"/>
    <property type="project" value="UniProtKB-EC"/>
</dbReference>
<dbReference type="PANTHER" id="PTHR42944">
    <property type="entry name" value="ADENINE DNA GLYCOSYLASE"/>
    <property type="match status" value="1"/>
</dbReference>
<dbReference type="InterPro" id="IPR003265">
    <property type="entry name" value="HhH-GPD_domain"/>
</dbReference>
<dbReference type="EMBL" id="QJSX01000006">
    <property type="protein sequence ID" value="PYE54248.1"/>
    <property type="molecule type" value="Genomic_DNA"/>
</dbReference>
<keyword evidence="6" id="KW-0479">Metal-binding</keyword>
<keyword evidence="9" id="KW-0408">Iron</keyword>
<evidence type="ECO:0000256" key="6">
    <source>
        <dbReference type="ARBA" id="ARBA00022723"/>
    </source>
</evidence>
<dbReference type="EC" id="3.2.2.31" evidence="4"/>
<protein>
    <recommendedName>
        <fullName evidence="5">Adenine DNA glycosylase</fullName>
        <ecNumber evidence="4">3.2.2.31</ecNumber>
    </recommendedName>
</protein>
<evidence type="ECO:0000259" key="13">
    <source>
        <dbReference type="SMART" id="SM00478"/>
    </source>
</evidence>
<dbReference type="PANTHER" id="PTHR42944:SF1">
    <property type="entry name" value="ADENINE DNA GLYCOSYLASE"/>
    <property type="match status" value="1"/>
</dbReference>
<feature type="domain" description="HhH-GPD" evidence="13">
    <location>
        <begin position="41"/>
        <end position="184"/>
    </location>
</feature>
<dbReference type="GO" id="GO:0035485">
    <property type="term" value="F:adenine/guanine mispair binding"/>
    <property type="evidence" value="ECO:0007669"/>
    <property type="project" value="TreeGrafter"/>
</dbReference>
<dbReference type="Gene3D" id="3.90.79.10">
    <property type="entry name" value="Nucleoside Triphosphate Pyrophosphohydrolase"/>
    <property type="match status" value="1"/>
</dbReference>
<evidence type="ECO:0000256" key="5">
    <source>
        <dbReference type="ARBA" id="ARBA00022023"/>
    </source>
</evidence>
<dbReference type="NCBIfam" id="TIGR01084">
    <property type="entry name" value="mutY"/>
    <property type="match status" value="1"/>
</dbReference>
<comment type="catalytic activity">
    <reaction evidence="1">
        <text>Hydrolyzes free adenine bases from 7,8-dihydro-8-oxoguanine:adenine mismatched double-stranded DNA, leaving an apurinic site.</text>
        <dbReference type="EC" id="3.2.2.31"/>
    </reaction>
</comment>
<dbReference type="GO" id="GO:0051536">
    <property type="term" value="F:iron-sulfur cluster binding"/>
    <property type="evidence" value="ECO:0007669"/>
    <property type="project" value="UniProtKB-KW"/>
</dbReference>
<evidence type="ECO:0000313" key="15">
    <source>
        <dbReference type="Proteomes" id="UP000248326"/>
    </source>
</evidence>
<evidence type="ECO:0000256" key="12">
    <source>
        <dbReference type="ARBA" id="ARBA00023295"/>
    </source>
</evidence>
<keyword evidence="15" id="KW-1185">Reference proteome</keyword>
<proteinExistence type="inferred from homology"/>
<keyword evidence="11" id="KW-0234">DNA repair</keyword>
<dbReference type="GO" id="GO:0006284">
    <property type="term" value="P:base-excision repair"/>
    <property type="evidence" value="ECO:0007669"/>
    <property type="project" value="InterPro"/>
</dbReference>
<dbReference type="InterPro" id="IPR011257">
    <property type="entry name" value="DNA_glycosylase"/>
</dbReference>
<dbReference type="SUPFAM" id="SSF55811">
    <property type="entry name" value="Nudix"/>
    <property type="match status" value="1"/>
</dbReference>
<keyword evidence="10" id="KW-0411">Iron-sulfur</keyword>
<evidence type="ECO:0000256" key="8">
    <source>
        <dbReference type="ARBA" id="ARBA00022801"/>
    </source>
</evidence>
<dbReference type="GO" id="GO:0032357">
    <property type="term" value="F:oxidized purine DNA binding"/>
    <property type="evidence" value="ECO:0007669"/>
    <property type="project" value="TreeGrafter"/>
</dbReference>
<dbReference type="Pfam" id="PF00730">
    <property type="entry name" value="HhH-GPD"/>
    <property type="match status" value="1"/>
</dbReference>
<sequence>MSAELQRVLLSWFDVHERDLPWRQGAAGCRDPYRVWVSEVLLQQTQVVRGKVYFERFLNAFPTVSDLAAAPQDAVLKAWEGCGYYARARHLHAAAKVIAERGFPSTYEGWRALPGVGPYTAAAVSSIAFGEARAVVDGNVRRVLARLFGEREPTDAWVQSKADEVLASQTPGRWNEAVMDLGATVCVPGVPKCPTCPLTTLCAAFETGEPQVYPAPKKRSVVKEATFVALVVGTARQAYLETRAGTLLGGLSGLPAREVTTDEASALNALLTDLGAREARLLGTVTHAMTHRRLTWRVYAAQASLPLSNVSDAPLSNLDRKALALLDHAQVPLFP</sequence>
<comment type="similarity">
    <text evidence="3">Belongs to the Nth/MutY family.</text>
</comment>
<evidence type="ECO:0000256" key="1">
    <source>
        <dbReference type="ARBA" id="ARBA00000843"/>
    </source>
</evidence>
<gene>
    <name evidence="14" type="ORF">DES52_106214</name>
</gene>
<dbReference type="OrthoDB" id="9802365at2"/>
<evidence type="ECO:0000256" key="7">
    <source>
        <dbReference type="ARBA" id="ARBA00022763"/>
    </source>
</evidence>
<dbReference type="GO" id="GO:0046872">
    <property type="term" value="F:metal ion binding"/>
    <property type="evidence" value="ECO:0007669"/>
    <property type="project" value="UniProtKB-KW"/>
</dbReference>
<dbReference type="InterPro" id="IPR023170">
    <property type="entry name" value="HhH_base_excis_C"/>
</dbReference>
<reference evidence="14 15" key="1">
    <citation type="submission" date="2018-06" db="EMBL/GenBank/DDBJ databases">
        <title>Genomic Encyclopedia of Type Strains, Phase IV (KMG-IV): sequencing the most valuable type-strain genomes for metagenomic binning, comparative biology and taxonomic classification.</title>
        <authorList>
            <person name="Goeker M."/>
        </authorList>
    </citation>
    <scope>NUCLEOTIDE SEQUENCE [LARGE SCALE GENOMIC DNA]</scope>
    <source>
        <strain evidence="14 15">DSM 18048</strain>
    </source>
</reference>
<dbReference type="Gene3D" id="1.10.1670.10">
    <property type="entry name" value="Helix-hairpin-Helix base-excision DNA repair enzymes (C-terminal)"/>
    <property type="match status" value="1"/>
</dbReference>
<evidence type="ECO:0000313" key="14">
    <source>
        <dbReference type="EMBL" id="PYE54248.1"/>
    </source>
</evidence>
<dbReference type="InterPro" id="IPR000445">
    <property type="entry name" value="HhH_motif"/>
</dbReference>
<evidence type="ECO:0000256" key="3">
    <source>
        <dbReference type="ARBA" id="ARBA00008343"/>
    </source>
</evidence>
<dbReference type="GO" id="GO:0006298">
    <property type="term" value="P:mismatch repair"/>
    <property type="evidence" value="ECO:0007669"/>
    <property type="project" value="TreeGrafter"/>
</dbReference>
<evidence type="ECO:0000256" key="11">
    <source>
        <dbReference type="ARBA" id="ARBA00023204"/>
    </source>
</evidence>
<organism evidence="14 15">
    <name type="scientific">Deinococcus yavapaiensis KR-236</name>
    <dbReference type="NCBI Taxonomy" id="694435"/>
    <lineage>
        <taxon>Bacteria</taxon>
        <taxon>Thermotogati</taxon>
        <taxon>Deinococcota</taxon>
        <taxon>Deinococci</taxon>
        <taxon>Deinococcales</taxon>
        <taxon>Deinococcaceae</taxon>
        <taxon>Deinococcus</taxon>
    </lineage>
</organism>
<dbReference type="GO" id="GO:0034039">
    <property type="term" value="F:8-oxo-7,8-dihydroguanine DNA N-glycosylase activity"/>
    <property type="evidence" value="ECO:0007669"/>
    <property type="project" value="TreeGrafter"/>
</dbReference>
<dbReference type="SMART" id="SM00478">
    <property type="entry name" value="ENDO3c"/>
    <property type="match status" value="1"/>
</dbReference>
<comment type="cofactor">
    <cofactor evidence="2">
        <name>[4Fe-4S] cluster</name>
        <dbReference type="ChEBI" id="CHEBI:49883"/>
    </cofactor>
</comment>
<dbReference type="RefSeq" id="WP_110886618.1">
    <property type="nucleotide sequence ID" value="NZ_QJSX01000006.1"/>
</dbReference>
<accession>A0A318SD13</accession>
<keyword evidence="7" id="KW-0227">DNA damage</keyword>
<evidence type="ECO:0000256" key="4">
    <source>
        <dbReference type="ARBA" id="ARBA00012045"/>
    </source>
</evidence>
<dbReference type="CDD" id="cd00056">
    <property type="entry name" value="ENDO3c"/>
    <property type="match status" value="1"/>
</dbReference>
<keyword evidence="12" id="KW-0326">Glycosidase</keyword>
<evidence type="ECO:0000256" key="9">
    <source>
        <dbReference type="ARBA" id="ARBA00023004"/>
    </source>
</evidence>
<dbReference type="Proteomes" id="UP000248326">
    <property type="component" value="Unassembled WGS sequence"/>
</dbReference>
<dbReference type="InterPro" id="IPR015797">
    <property type="entry name" value="NUDIX_hydrolase-like_dom_sf"/>
</dbReference>
<name>A0A318SD13_9DEIO</name>
<keyword evidence="8" id="KW-0378">Hydrolase</keyword>